<proteinExistence type="predicted"/>
<feature type="compositionally biased region" description="Polar residues" evidence="1">
    <location>
        <begin position="366"/>
        <end position="384"/>
    </location>
</feature>
<keyword evidence="3" id="KW-1185">Reference proteome</keyword>
<feature type="compositionally biased region" description="Polar residues" evidence="1">
    <location>
        <begin position="406"/>
        <end position="426"/>
    </location>
</feature>
<dbReference type="AlphaFoldDB" id="A0A9N8DSY0"/>
<sequence>MEYQAFFQANSIESLTKSCHLDRPSIRCSDITATAVVEISWFRNLPSSKNVPTDLPTSPDLPAPTHILHTEEHDYVVDQQEEQEEQEQLEASSSSIPLLDVLDFSFNNNENAVSLLTCDYYIFQEDDDDDEHPSTSEDAYTSSILTSWANRSSYVSAGSSMPTGANSIDVFEDDESTVGESGNTLSLSSKAHASSRRTSLETMSSHERRLWQEYQIDDMLSVADDDDDEDSIANNIASLGRAPMQRMASRGMDSLAVGVGRDMASYFGSDDDGVLDDPKDEDDMPPLYAIVLPPLEPHEDSHATLFTCDASFQDLQPELPLLRRGATTDDSDGADQPSLPLPDLSTFMLVVDNAAGASENARASAPQSTGKLPNRTSSTDTTATAVRKNKRSSGRDDSVSRRRSSTAKSGRLSKSLSDIRSVASNPEQRRGLGKRGPRNTKNLSSSSSSNWESYALYRRQHRSHVH</sequence>
<feature type="region of interest" description="Disordered" evidence="1">
    <location>
        <begin position="358"/>
        <end position="449"/>
    </location>
</feature>
<evidence type="ECO:0000313" key="2">
    <source>
        <dbReference type="EMBL" id="CAB9507984.1"/>
    </source>
</evidence>
<accession>A0A9N8DSY0</accession>
<feature type="compositionally biased region" description="Polar residues" evidence="1">
    <location>
        <begin position="178"/>
        <end position="201"/>
    </location>
</feature>
<name>A0A9N8DSY0_9STRA</name>
<dbReference type="Proteomes" id="UP001153069">
    <property type="component" value="Unassembled WGS sequence"/>
</dbReference>
<evidence type="ECO:0000256" key="1">
    <source>
        <dbReference type="SAM" id="MobiDB-lite"/>
    </source>
</evidence>
<gene>
    <name evidence="2" type="ORF">SEMRO_327_G118480.2</name>
</gene>
<comment type="caution">
    <text evidence="2">The sequence shown here is derived from an EMBL/GenBank/DDBJ whole genome shotgun (WGS) entry which is preliminary data.</text>
</comment>
<reference evidence="2" key="1">
    <citation type="submission" date="2020-06" db="EMBL/GenBank/DDBJ databases">
        <authorList>
            <consortium name="Plant Systems Biology data submission"/>
        </authorList>
    </citation>
    <scope>NUCLEOTIDE SEQUENCE</scope>
    <source>
        <strain evidence="2">D6</strain>
    </source>
</reference>
<feature type="region of interest" description="Disordered" evidence="1">
    <location>
        <begin position="175"/>
        <end position="201"/>
    </location>
</feature>
<evidence type="ECO:0000313" key="3">
    <source>
        <dbReference type="Proteomes" id="UP001153069"/>
    </source>
</evidence>
<protein>
    <submittedName>
        <fullName evidence="2">Uncharacterized protein</fullName>
    </submittedName>
</protein>
<organism evidence="2 3">
    <name type="scientific">Seminavis robusta</name>
    <dbReference type="NCBI Taxonomy" id="568900"/>
    <lineage>
        <taxon>Eukaryota</taxon>
        <taxon>Sar</taxon>
        <taxon>Stramenopiles</taxon>
        <taxon>Ochrophyta</taxon>
        <taxon>Bacillariophyta</taxon>
        <taxon>Bacillariophyceae</taxon>
        <taxon>Bacillariophycidae</taxon>
        <taxon>Naviculales</taxon>
        <taxon>Naviculaceae</taxon>
        <taxon>Seminavis</taxon>
    </lineage>
</organism>
<dbReference type="EMBL" id="CAICTM010000326">
    <property type="protein sequence ID" value="CAB9507984.1"/>
    <property type="molecule type" value="Genomic_DNA"/>
</dbReference>